<dbReference type="OrthoDB" id="3559640at2759"/>
<evidence type="ECO:0000256" key="1">
    <source>
        <dbReference type="SAM" id="Coils"/>
    </source>
</evidence>
<feature type="coiled-coil region" evidence="1">
    <location>
        <begin position="23"/>
        <end position="50"/>
    </location>
</feature>
<proteinExistence type="predicted"/>
<sequence length="328" mass="36026">MATFGIPQAISAMKIVLDIAVKLKNESKELALVEKEIRRVKNDLSDIETRMKNPKSPLGQSDAGIKARIEEDSKDIKEGCAQAKKILDERARMHSLELGSKTWFVMYRVPELKDIIAGFTATTTSIDKKIQLLLADAAERAAASHVKAQKKAEEQAAASAKAQKKAEAQAKKLDEKMNKVLEQQKKDRAANEEQEKITKKIFELLDKQGRKVVEDIALGKGDGKTAANLVDELVSGGMKRKDAKAGVQSTMSAVRSESQCQKQTIKRAATDEAKKGAPASKPTAVKTQIAAKAGQEPEVKKNNIWILCVDSRNGPRSIMAQTYLEFVR</sequence>
<dbReference type="RefSeq" id="XP_024732183.1">
    <property type="nucleotide sequence ID" value="XM_024870265.1"/>
</dbReference>
<dbReference type="EMBL" id="KZ613856">
    <property type="protein sequence ID" value="PMD55279.1"/>
    <property type="molecule type" value="Genomic_DNA"/>
</dbReference>
<dbReference type="AlphaFoldDB" id="A0A2J6SWX0"/>
<dbReference type="Proteomes" id="UP000235371">
    <property type="component" value="Unassembled WGS sequence"/>
</dbReference>
<gene>
    <name evidence="2" type="ORF">K444DRAFT_102441</name>
</gene>
<organism evidence="2 3">
    <name type="scientific">Hyaloscypha bicolor E</name>
    <dbReference type="NCBI Taxonomy" id="1095630"/>
    <lineage>
        <taxon>Eukaryota</taxon>
        <taxon>Fungi</taxon>
        <taxon>Dikarya</taxon>
        <taxon>Ascomycota</taxon>
        <taxon>Pezizomycotina</taxon>
        <taxon>Leotiomycetes</taxon>
        <taxon>Helotiales</taxon>
        <taxon>Hyaloscyphaceae</taxon>
        <taxon>Hyaloscypha</taxon>
        <taxon>Hyaloscypha bicolor</taxon>
    </lineage>
</organism>
<dbReference type="GeneID" id="36578347"/>
<feature type="coiled-coil region" evidence="1">
    <location>
        <begin position="135"/>
        <end position="183"/>
    </location>
</feature>
<evidence type="ECO:0000313" key="3">
    <source>
        <dbReference type="Proteomes" id="UP000235371"/>
    </source>
</evidence>
<accession>A0A2J6SWX0</accession>
<dbReference type="InParanoid" id="A0A2J6SWX0"/>
<keyword evidence="1" id="KW-0175">Coiled coil</keyword>
<name>A0A2J6SWX0_9HELO</name>
<evidence type="ECO:0000313" key="2">
    <source>
        <dbReference type="EMBL" id="PMD55279.1"/>
    </source>
</evidence>
<protein>
    <recommendedName>
        <fullName evidence="4">Fungal N-terminal domain-containing protein</fullName>
    </recommendedName>
</protein>
<reference evidence="2 3" key="1">
    <citation type="submission" date="2016-04" db="EMBL/GenBank/DDBJ databases">
        <title>A degradative enzymes factory behind the ericoid mycorrhizal symbiosis.</title>
        <authorList>
            <consortium name="DOE Joint Genome Institute"/>
            <person name="Martino E."/>
            <person name="Morin E."/>
            <person name="Grelet G."/>
            <person name="Kuo A."/>
            <person name="Kohler A."/>
            <person name="Daghino S."/>
            <person name="Barry K."/>
            <person name="Choi C."/>
            <person name="Cichocki N."/>
            <person name="Clum A."/>
            <person name="Copeland A."/>
            <person name="Hainaut M."/>
            <person name="Haridas S."/>
            <person name="Labutti K."/>
            <person name="Lindquist E."/>
            <person name="Lipzen A."/>
            <person name="Khouja H.-R."/>
            <person name="Murat C."/>
            <person name="Ohm R."/>
            <person name="Olson A."/>
            <person name="Spatafora J."/>
            <person name="Veneault-Fourrey C."/>
            <person name="Henrissat B."/>
            <person name="Grigoriev I."/>
            <person name="Martin F."/>
            <person name="Perotto S."/>
        </authorList>
    </citation>
    <scope>NUCLEOTIDE SEQUENCE [LARGE SCALE GENOMIC DNA]</scope>
    <source>
        <strain evidence="2 3">E</strain>
    </source>
</reference>
<keyword evidence="3" id="KW-1185">Reference proteome</keyword>
<evidence type="ECO:0008006" key="4">
    <source>
        <dbReference type="Google" id="ProtNLM"/>
    </source>
</evidence>